<sequence length="43" mass="5100">MPEIGSTFTEFLEMMCSEDEWNAEDYYEKGLKKFKKSCLVNNL</sequence>
<dbReference type="EMBL" id="BHYK01000007">
    <property type="protein sequence ID" value="GCD10031.1"/>
    <property type="molecule type" value="Genomic_DNA"/>
</dbReference>
<accession>A0A401UKE1</accession>
<keyword evidence="2" id="KW-1185">Reference proteome</keyword>
<comment type="caution">
    <text evidence="1">The sequence shown here is derived from an EMBL/GenBank/DDBJ whole genome shotgun (WGS) entry which is preliminary data.</text>
</comment>
<reference evidence="1 2" key="1">
    <citation type="submission" date="2018-11" db="EMBL/GenBank/DDBJ databases">
        <title>Genome sequencing and assembly of Clostridium tagluense strain A121.</title>
        <authorList>
            <person name="Murakami T."/>
            <person name="Segawa T."/>
            <person name="Shcherbakova V.A."/>
            <person name="Mori H."/>
            <person name="Yoshimura Y."/>
        </authorList>
    </citation>
    <scope>NUCLEOTIDE SEQUENCE [LARGE SCALE GENOMIC DNA]</scope>
    <source>
        <strain evidence="1 2">A121</strain>
    </source>
</reference>
<evidence type="ECO:0000313" key="1">
    <source>
        <dbReference type="EMBL" id="GCD10031.1"/>
    </source>
</evidence>
<dbReference type="AlphaFoldDB" id="A0A401UKE1"/>
<proteinExistence type="predicted"/>
<dbReference type="Proteomes" id="UP000287872">
    <property type="component" value="Unassembled WGS sequence"/>
</dbReference>
<gene>
    <name evidence="1" type="ORF">Ctaglu_16540</name>
</gene>
<name>A0A401UKE1_9CLOT</name>
<evidence type="ECO:0000313" key="2">
    <source>
        <dbReference type="Proteomes" id="UP000287872"/>
    </source>
</evidence>
<protein>
    <submittedName>
        <fullName evidence="1">Uncharacterized protein</fullName>
    </submittedName>
</protein>
<dbReference type="RefSeq" id="WP_290441328.1">
    <property type="nucleotide sequence ID" value="NZ_JAHLED010000027.1"/>
</dbReference>
<organism evidence="1 2">
    <name type="scientific">Clostridium tagluense</name>
    <dbReference type="NCBI Taxonomy" id="360422"/>
    <lineage>
        <taxon>Bacteria</taxon>
        <taxon>Bacillati</taxon>
        <taxon>Bacillota</taxon>
        <taxon>Clostridia</taxon>
        <taxon>Eubacteriales</taxon>
        <taxon>Clostridiaceae</taxon>
        <taxon>Clostridium</taxon>
    </lineage>
</organism>